<dbReference type="Proteomes" id="UP000199258">
    <property type="component" value="Unassembled WGS sequence"/>
</dbReference>
<dbReference type="Pfam" id="PF01177">
    <property type="entry name" value="Asp_Glu_race"/>
    <property type="match status" value="1"/>
</dbReference>
<dbReference type="Gene3D" id="3.40.50.1860">
    <property type="match status" value="2"/>
</dbReference>
<dbReference type="PANTHER" id="PTHR21198">
    <property type="entry name" value="GLUTAMATE RACEMASE"/>
    <property type="match status" value="1"/>
</dbReference>
<evidence type="ECO:0000256" key="2">
    <source>
        <dbReference type="ARBA" id="ARBA00023235"/>
    </source>
</evidence>
<dbReference type="STRING" id="335973.SAMN04488693_10770"/>
<dbReference type="EMBL" id="FNDT01000007">
    <property type="protein sequence ID" value="SDI19846.1"/>
    <property type="molecule type" value="Genomic_DNA"/>
</dbReference>
<dbReference type="InterPro" id="IPR001920">
    <property type="entry name" value="Asp/Glu_race"/>
</dbReference>
<reference evidence="3 4" key="1">
    <citation type="submission" date="2016-10" db="EMBL/GenBank/DDBJ databases">
        <authorList>
            <person name="de Groot N.N."/>
        </authorList>
    </citation>
    <scope>NUCLEOTIDE SEQUENCE [LARGE SCALE GENOMIC DNA]</scope>
    <source>
        <strain evidence="3 4">NP_1H</strain>
    </source>
</reference>
<evidence type="ECO:0000313" key="3">
    <source>
        <dbReference type="EMBL" id="SDI19846.1"/>
    </source>
</evidence>
<dbReference type="OrthoDB" id="9803739at2"/>
<accession>A0A1G8ILL0</accession>
<dbReference type="InterPro" id="IPR004380">
    <property type="entry name" value="Asp_race"/>
</dbReference>
<dbReference type="SUPFAM" id="SSF53681">
    <property type="entry name" value="Aspartate/glutamate racemase"/>
    <property type="match status" value="2"/>
</dbReference>
<gene>
    <name evidence="3" type="ORF">SAMN04488693_10770</name>
</gene>
<dbReference type="PANTHER" id="PTHR21198:SF7">
    <property type="entry name" value="ASPARTATE-GLUTAMATE RACEMASE FAMILY"/>
    <property type="match status" value="1"/>
</dbReference>
<dbReference type="RefSeq" id="WP_090586305.1">
    <property type="nucleotide sequence ID" value="NZ_FNDT01000007.1"/>
</dbReference>
<organism evidence="3 4">
    <name type="scientific">Arthrobacter subterraneus</name>
    <dbReference type="NCBI Taxonomy" id="335973"/>
    <lineage>
        <taxon>Bacteria</taxon>
        <taxon>Bacillati</taxon>
        <taxon>Actinomycetota</taxon>
        <taxon>Actinomycetes</taxon>
        <taxon>Micrococcales</taxon>
        <taxon>Micrococcaceae</taxon>
        <taxon>Arthrobacter</taxon>
    </lineage>
</organism>
<name>A0A1G8ILL0_9MICC</name>
<dbReference type="GO" id="GO:0047661">
    <property type="term" value="F:amino-acid racemase activity"/>
    <property type="evidence" value="ECO:0007669"/>
    <property type="project" value="InterPro"/>
</dbReference>
<evidence type="ECO:0000256" key="1">
    <source>
        <dbReference type="ARBA" id="ARBA00007847"/>
    </source>
</evidence>
<sequence>MLRIGLLGGMSWESTTEYYRRINEMVRDRLGGFHSADCLLRSVDFAPIEALQAQGHWDEAGAVLAAAAVELESGGAELLVLCTNTMHKVAPAIEQAVNIPFVNLIDAAAEAVTADGTTTVGLLGTSFTMEQDFYRDGLAAHGLEVLVPGAEDRAAVHRIIYEELCLGIFSEASRRECQRIIAGLASRGAEGVVLGCTEIELLLSQHDVDIPLYPTTAIHAQAAVDAALAGQSGTTPGRTVTQ</sequence>
<keyword evidence="2" id="KW-0413">Isomerase</keyword>
<dbReference type="InterPro" id="IPR015942">
    <property type="entry name" value="Asp/Glu/hydantoin_racemase"/>
</dbReference>
<evidence type="ECO:0000313" key="4">
    <source>
        <dbReference type="Proteomes" id="UP000199258"/>
    </source>
</evidence>
<keyword evidence="4" id="KW-1185">Reference proteome</keyword>
<proteinExistence type="inferred from homology"/>
<comment type="similarity">
    <text evidence="1">Belongs to the aspartate/glutamate racemases family.</text>
</comment>
<protein>
    <submittedName>
        <fullName evidence="3">Aspartate racemase</fullName>
    </submittedName>
</protein>
<dbReference type="NCBIfam" id="TIGR00035">
    <property type="entry name" value="asp_race"/>
    <property type="match status" value="1"/>
</dbReference>
<dbReference type="AlphaFoldDB" id="A0A1G8ILL0"/>